<name>A0ABU9CCJ8_9BURK</name>
<reference evidence="1 2" key="1">
    <citation type="submission" date="2024-04" db="EMBL/GenBank/DDBJ databases">
        <title>Novel species of the genus Ideonella isolated from streams.</title>
        <authorList>
            <person name="Lu H."/>
        </authorList>
    </citation>
    <scope>NUCLEOTIDE SEQUENCE [LARGE SCALE GENOMIC DNA]</scope>
    <source>
        <strain evidence="1 2">DXS22W</strain>
    </source>
</reference>
<sequence length="204" mass="22990">MANRYSSPTAEAKYPWLKTILDTFYISDSQVEDHLAKVAKKGVTPACHRGCDACCKKATVPFTAPELKAISWYASEALSGDVRSVVKQRLLNHADSLECPFLVESVCSIYPVRPLICRQFLVMGSPCTTEEDVGTDRPQDIIPLPRETVIRPVAMRLLDDFEFKTTAAKRKAFESGFISHNARDMHEFDWTIISKTMQHFDDEA</sequence>
<dbReference type="Pfam" id="PF03692">
    <property type="entry name" value="CxxCxxCC"/>
    <property type="match status" value="1"/>
</dbReference>
<dbReference type="InterPro" id="IPR005358">
    <property type="entry name" value="Puta_zinc/iron-chelating_dom"/>
</dbReference>
<evidence type="ECO:0000313" key="1">
    <source>
        <dbReference type="EMBL" id="MEK8049600.1"/>
    </source>
</evidence>
<evidence type="ECO:0000313" key="2">
    <source>
        <dbReference type="Proteomes" id="UP001365405"/>
    </source>
</evidence>
<proteinExistence type="predicted"/>
<dbReference type="RefSeq" id="WP_341409281.1">
    <property type="nucleotide sequence ID" value="NZ_JBBUTH010000002.1"/>
</dbReference>
<accession>A0ABU9CCJ8</accession>
<gene>
    <name evidence="1" type="ORF">AACH10_05050</name>
</gene>
<protein>
    <submittedName>
        <fullName evidence="1">YkgJ family cysteine cluster protein</fullName>
    </submittedName>
</protein>
<keyword evidence="2" id="KW-1185">Reference proteome</keyword>
<dbReference type="Proteomes" id="UP001365405">
    <property type="component" value="Unassembled WGS sequence"/>
</dbReference>
<comment type="caution">
    <text evidence="1">The sequence shown here is derived from an EMBL/GenBank/DDBJ whole genome shotgun (WGS) entry which is preliminary data.</text>
</comment>
<organism evidence="1 2">
    <name type="scientific">Pseudaquabacterium inlustre</name>
    <dbReference type="NCBI Taxonomy" id="2984192"/>
    <lineage>
        <taxon>Bacteria</taxon>
        <taxon>Pseudomonadati</taxon>
        <taxon>Pseudomonadota</taxon>
        <taxon>Betaproteobacteria</taxon>
        <taxon>Burkholderiales</taxon>
        <taxon>Sphaerotilaceae</taxon>
        <taxon>Pseudaquabacterium</taxon>
    </lineage>
</organism>
<dbReference type="EMBL" id="JBBUTH010000002">
    <property type="protein sequence ID" value="MEK8049600.1"/>
    <property type="molecule type" value="Genomic_DNA"/>
</dbReference>